<dbReference type="Pfam" id="PF13193">
    <property type="entry name" value="AMP-binding_C"/>
    <property type="match status" value="1"/>
</dbReference>
<dbReference type="Pfam" id="PF00501">
    <property type="entry name" value="AMP-binding"/>
    <property type="match status" value="3"/>
</dbReference>
<dbReference type="Gene3D" id="3.30.559.30">
    <property type="entry name" value="Nonribosomal peptide synthetase, condensation domain"/>
    <property type="match status" value="3"/>
</dbReference>
<dbReference type="GO" id="GO:0044550">
    <property type="term" value="P:secondary metabolite biosynthetic process"/>
    <property type="evidence" value="ECO:0007669"/>
    <property type="project" value="TreeGrafter"/>
</dbReference>
<dbReference type="SUPFAM" id="SSF52777">
    <property type="entry name" value="CoA-dependent acyltransferases"/>
    <property type="match status" value="5"/>
</dbReference>
<protein>
    <submittedName>
        <fullName evidence="5">Non-ribosomal peptide synthetase</fullName>
    </submittedName>
</protein>
<evidence type="ECO:0000313" key="5">
    <source>
        <dbReference type="EMBL" id="KAJ5369521.1"/>
    </source>
</evidence>
<dbReference type="InterPro" id="IPR009081">
    <property type="entry name" value="PP-bd_ACP"/>
</dbReference>
<feature type="domain" description="Carrier" evidence="4">
    <location>
        <begin position="745"/>
        <end position="822"/>
    </location>
</feature>
<dbReference type="GO" id="GO:0005737">
    <property type="term" value="C:cytoplasm"/>
    <property type="evidence" value="ECO:0007669"/>
    <property type="project" value="TreeGrafter"/>
</dbReference>
<dbReference type="OrthoDB" id="416786at2759"/>
<dbReference type="SUPFAM" id="SSF56801">
    <property type="entry name" value="Acetyl-CoA synthetase-like"/>
    <property type="match status" value="2"/>
</dbReference>
<name>A0A9W9V7V2_9EURO</name>
<proteinExistence type="predicted"/>
<sequence length="2240" mass="248684">MISHDDSIKEPHQAKLANVHIEPLNNVDIANEYWEEIFHQAGTQRSLQCFPIEYQQPRCKSTLAISDGLFEATLWFCKTHNVRLHDVFYGIWAIVSARHMADGQRTTEFAVAGRDRSSLGQDEAIGILDHDFPLFLTLPKDTDVLSWIRHVGTVSAKSSSHAHVGYKNILAKTSAHNPQVKVSIIWAGNGNEPLTTGDELFALVLNICVSTNLKFSIWHNSTVPERDIRVLLDHVATALQQTMESHHSSISEFQIMSPMEKQILQEHANNSGLMHLLIERQAKLTPDAEAVQFERDEPLTFSTLNARSNRLARQIQSLRASIVPVHMHISINFIVALLAILKAGAAYVILDPDAGAARRSYITEDVQADFILVDDNTAGEFEKEFKVDDLLRQSTHYDETDLMTNQRVSDLAYIIYTSGSSGNPKAVQLEHQAAFSGLKAFPRITNLRQLLFYNPVFSAAQRSIWATLSINSIDMTSTTATLISPDEVPLLRRLVLGGEMVSSTVIKRWAHRVELFSSYGLSECTQLNWRCRLFSDSNPRNIGQPSDTTTSYILIPGTVKLSPLLVPGELCLGGAQLARGYLNLQEETNQRFMDNPFGPGRLYRTGDMAVRHADGSIEMLGRIDFQAKINGQRVDPGEPNSVIQAHEDVEQSAVVPVLVNEKMLLVAVVVSRAECEWDPLVESLRSFLPSRIPSYMVPSFWVSIPAMPLNANGKVDMPAVRVIVERQRDSGQLFPHRSKTETNGSTLTENENILRKLWAELLSIPESYISLGDSFVSLGGTSLEAIQVISWLLSEHSLHLKVDDIILGASLSAVAGLVEKLAEEVSDEDQITPFALLREPLSSEYAKVEHSEVEDAYPVTPFQEAAIANTLMGDKSYIYSRSYSFAGHDEATVKASLISLAKSHVLLRTTFAARGASFLQVVKKAVELPWETSTLDVKDYIKDRASDLMYPGDLWWRAAVLPGKILKYDDTAMEAFWSNYLDGVKPSPLGSYGSRESTVTAKLNFDLQSAASILSVTPSVLLYAAWSVVLFVAGSTDDVVFGVTLSGREAPIPGVLQMNGPTLMIAPLRVKVDKTVSFKAHLKSVQDSLWGVANNAQYGLRRILKTTGQPKDLVGSMVNFLIKIPAPRPSGGLEPLSEKNLGSVENVKIEINKDTMDCVTIVSSLERDFAQTLVDTVAVVLESASSAPLTEIGNWKLVQPTIGSTGDLKSEDPNSRWMKSLQSKGENHLIRSNEGDQTQTISREHPELAHSAFQRMAVSHPAKVAVQDASGNQITYAGLAIKANQLAGLLIRKGTKLEQIVPVMFEKSINTVVAIFGILVAGGAFLPLGPENPRERNLGILEDLEGNIAIADRCNAAFFIDAGYEVIVLDDLKWDAMPIERHDVPGLKPNNLAYVIYTSGSTGKPKGTLLMHEGLSAAAQAINEATKTEITHRFLWVPNYTFDGSLDTLFTALSSGCTLCVAPQSVIQSNLTTLINTMHVSRANMTPSMTALINPEEVPTLQILITGGEAITPQLLAAWIPRVTIYNAYGPTEATISITTTPIHPQMNLRNVASVNFASRVPSWRGGYLNRPDATVRAFVDRPEGRIYRTGDLARILPNGDIELFGRKDDQVKINGYRIELGEIESVVMRTSMFDTEGRIETGFLLPPGQLLDFDQLKGQLATIPSYMIPTIWLPVAKFPFSAAGKVDRKRLQGLVEGMADNLLKHYLPKEVISAITTETELNLQLLWSELFETPLDQIHANSSFHALGGDSISALNLVSMLRRQGYEMKVSDILSRNTLRQQAALMEQSIKSNTTVTTQNIQYKPPDTVWERLSQLGVRKDEVEDIYPCSPGQIEFLTQGNKQEQFWQLLAVRELPKDFDFDRWIQLTTKLTQNSQILRALYVYAEEANVNTAVQVVLKTPILNLRYKSFDKEEEKQHMLAAEWRELFDPRKPFVRYTCLVNTEDGTKYLVIKLDHASYDGTLLHIFDEQFKALDKDLPIPKHTPFKDFIGHVISTPKQPQLDYWVRLLDSRKFDFPSNVIRPKISKTEVAKVSTSVGIDNLASSNGVTVPIVFQTAFSVLLAHISGTHDVIYDNLITGRNVPLDHPQLIDGNCANFLPFQGHLAKDQSIESLLKETQAAFWTSTENGLVSLGEIYNALGRDRSTSAAKCLFCFQPFEAAPSKQDPMRWIVMKMSKNTMYFNYAIQLEVIKTATKGEYMIRFGYDERALTDKEVRLALDWYIGCLGGMATGALVEELGM</sequence>
<gene>
    <name evidence="5" type="ORF">N7509_014133</name>
</gene>
<dbReference type="InterPro" id="IPR025110">
    <property type="entry name" value="AMP-bd_C"/>
</dbReference>
<dbReference type="CDD" id="cd05918">
    <property type="entry name" value="A_NRPS_SidN3_like"/>
    <property type="match status" value="1"/>
</dbReference>
<dbReference type="Gene3D" id="3.30.559.10">
    <property type="entry name" value="Chloramphenicol acetyltransferase-like domain"/>
    <property type="match status" value="2"/>
</dbReference>
<keyword evidence="2" id="KW-0597">Phosphoprotein</keyword>
<dbReference type="EMBL" id="JAPZBU010000013">
    <property type="protein sequence ID" value="KAJ5369521.1"/>
    <property type="molecule type" value="Genomic_DNA"/>
</dbReference>
<dbReference type="Pfam" id="PF00550">
    <property type="entry name" value="PP-binding"/>
    <property type="match status" value="2"/>
</dbReference>
<dbReference type="Pfam" id="PF00668">
    <property type="entry name" value="Condensation"/>
    <property type="match status" value="2"/>
</dbReference>
<keyword evidence="3" id="KW-0436">Ligase</keyword>
<evidence type="ECO:0000256" key="2">
    <source>
        <dbReference type="ARBA" id="ARBA00022553"/>
    </source>
</evidence>
<dbReference type="PANTHER" id="PTHR45527">
    <property type="entry name" value="NONRIBOSOMAL PEPTIDE SYNTHETASE"/>
    <property type="match status" value="1"/>
</dbReference>
<dbReference type="SUPFAM" id="SSF47336">
    <property type="entry name" value="ACP-like"/>
    <property type="match status" value="2"/>
</dbReference>
<dbReference type="PROSITE" id="PS00455">
    <property type="entry name" value="AMP_BINDING"/>
    <property type="match status" value="2"/>
</dbReference>
<dbReference type="Gene3D" id="1.10.1200.10">
    <property type="entry name" value="ACP-like"/>
    <property type="match status" value="2"/>
</dbReference>
<dbReference type="InterPro" id="IPR000873">
    <property type="entry name" value="AMP-dep_synth/lig_dom"/>
</dbReference>
<dbReference type="GO" id="GO:0031177">
    <property type="term" value="F:phosphopantetheine binding"/>
    <property type="evidence" value="ECO:0007669"/>
    <property type="project" value="TreeGrafter"/>
</dbReference>
<feature type="domain" description="Carrier" evidence="4">
    <location>
        <begin position="1715"/>
        <end position="1791"/>
    </location>
</feature>
<dbReference type="PROSITE" id="PS00012">
    <property type="entry name" value="PHOSPHOPANTETHEINE"/>
    <property type="match status" value="1"/>
</dbReference>
<dbReference type="GeneID" id="81377750"/>
<dbReference type="Proteomes" id="UP001147747">
    <property type="component" value="Unassembled WGS sequence"/>
</dbReference>
<evidence type="ECO:0000259" key="4">
    <source>
        <dbReference type="PROSITE" id="PS50075"/>
    </source>
</evidence>
<dbReference type="InterPro" id="IPR023213">
    <property type="entry name" value="CAT-like_dom_sf"/>
</dbReference>
<dbReference type="InterPro" id="IPR036736">
    <property type="entry name" value="ACP-like_sf"/>
</dbReference>
<evidence type="ECO:0000313" key="6">
    <source>
        <dbReference type="Proteomes" id="UP001147747"/>
    </source>
</evidence>
<dbReference type="InterPro" id="IPR001242">
    <property type="entry name" value="Condensation_dom"/>
</dbReference>
<keyword evidence="6" id="KW-1185">Reference proteome</keyword>
<dbReference type="CDD" id="cd19542">
    <property type="entry name" value="CT_NRPS-like"/>
    <property type="match status" value="1"/>
</dbReference>
<reference evidence="5" key="1">
    <citation type="submission" date="2022-12" db="EMBL/GenBank/DDBJ databases">
        <authorList>
            <person name="Petersen C."/>
        </authorList>
    </citation>
    <scope>NUCLEOTIDE SEQUENCE</scope>
    <source>
        <strain evidence="5">IBT 29677</strain>
    </source>
</reference>
<dbReference type="InterPro" id="IPR006162">
    <property type="entry name" value="Ppantetheine_attach_site"/>
</dbReference>
<dbReference type="InterPro" id="IPR042099">
    <property type="entry name" value="ANL_N_sf"/>
</dbReference>
<dbReference type="InterPro" id="IPR020845">
    <property type="entry name" value="AMP-binding_CS"/>
</dbReference>
<dbReference type="Gene3D" id="2.30.38.10">
    <property type="entry name" value="Luciferase, Domain 3"/>
    <property type="match status" value="1"/>
</dbReference>
<dbReference type="PANTHER" id="PTHR45527:SF1">
    <property type="entry name" value="FATTY ACID SYNTHASE"/>
    <property type="match status" value="1"/>
</dbReference>
<dbReference type="RefSeq" id="XP_056480759.1">
    <property type="nucleotide sequence ID" value="XM_056638770.1"/>
</dbReference>
<accession>A0A9W9V7V2</accession>
<dbReference type="PROSITE" id="PS50075">
    <property type="entry name" value="CARRIER"/>
    <property type="match status" value="2"/>
</dbReference>
<dbReference type="GO" id="GO:0016874">
    <property type="term" value="F:ligase activity"/>
    <property type="evidence" value="ECO:0007669"/>
    <property type="project" value="UniProtKB-KW"/>
</dbReference>
<organism evidence="5 6">
    <name type="scientific">Penicillium cosmopolitanum</name>
    <dbReference type="NCBI Taxonomy" id="1131564"/>
    <lineage>
        <taxon>Eukaryota</taxon>
        <taxon>Fungi</taxon>
        <taxon>Dikarya</taxon>
        <taxon>Ascomycota</taxon>
        <taxon>Pezizomycotina</taxon>
        <taxon>Eurotiomycetes</taxon>
        <taxon>Eurotiomycetidae</taxon>
        <taxon>Eurotiales</taxon>
        <taxon>Aspergillaceae</taxon>
        <taxon>Penicillium</taxon>
    </lineage>
</organism>
<evidence type="ECO:0000256" key="1">
    <source>
        <dbReference type="ARBA" id="ARBA00022450"/>
    </source>
</evidence>
<keyword evidence="1" id="KW-0596">Phosphopantetheine</keyword>
<dbReference type="GO" id="GO:0043041">
    <property type="term" value="P:amino acid activation for nonribosomal peptide biosynthetic process"/>
    <property type="evidence" value="ECO:0007669"/>
    <property type="project" value="TreeGrafter"/>
</dbReference>
<dbReference type="Gene3D" id="3.40.50.12780">
    <property type="entry name" value="N-terminal domain of ligase-like"/>
    <property type="match status" value="2"/>
</dbReference>
<dbReference type="Gene3D" id="3.30.300.30">
    <property type="match status" value="3"/>
</dbReference>
<comment type="caution">
    <text evidence="5">The sequence shown here is derived from an EMBL/GenBank/DDBJ whole genome shotgun (WGS) entry which is preliminary data.</text>
</comment>
<dbReference type="Gene3D" id="3.40.50.980">
    <property type="match status" value="2"/>
</dbReference>
<evidence type="ECO:0000256" key="3">
    <source>
        <dbReference type="ARBA" id="ARBA00022598"/>
    </source>
</evidence>
<reference evidence="5" key="2">
    <citation type="journal article" date="2023" name="IMA Fungus">
        <title>Comparative genomic study of the Penicillium genus elucidates a diverse pangenome and 15 lateral gene transfer events.</title>
        <authorList>
            <person name="Petersen C."/>
            <person name="Sorensen T."/>
            <person name="Nielsen M.R."/>
            <person name="Sondergaard T.E."/>
            <person name="Sorensen J.L."/>
            <person name="Fitzpatrick D.A."/>
            <person name="Frisvad J.C."/>
            <person name="Nielsen K.L."/>
        </authorList>
    </citation>
    <scope>NUCLEOTIDE SEQUENCE</scope>
    <source>
        <strain evidence="5">IBT 29677</strain>
    </source>
</reference>
<dbReference type="InterPro" id="IPR045851">
    <property type="entry name" value="AMP-bd_C_sf"/>
</dbReference>